<dbReference type="PANTHER" id="PTHR44688">
    <property type="entry name" value="DNA-BINDING TRANSCRIPTIONAL ACTIVATOR DEVR_DOSR"/>
    <property type="match status" value="1"/>
</dbReference>
<dbReference type="InterPro" id="IPR036388">
    <property type="entry name" value="WH-like_DNA-bd_sf"/>
</dbReference>
<dbReference type="Gene3D" id="1.10.10.10">
    <property type="entry name" value="Winged helix-like DNA-binding domain superfamily/Winged helix DNA-binding domain"/>
    <property type="match status" value="1"/>
</dbReference>
<protein>
    <submittedName>
        <fullName evidence="5">LuxR C-terminal-related transcriptional regulator</fullName>
    </submittedName>
</protein>
<dbReference type="SMART" id="SM00421">
    <property type="entry name" value="HTH_LUXR"/>
    <property type="match status" value="1"/>
</dbReference>
<dbReference type="PRINTS" id="PR00038">
    <property type="entry name" value="HTHLUXR"/>
</dbReference>
<gene>
    <name evidence="5" type="ORF">ACFFJK_03100</name>
</gene>
<dbReference type="SUPFAM" id="SSF46894">
    <property type="entry name" value="C-terminal effector domain of the bipartite response regulators"/>
    <property type="match status" value="1"/>
</dbReference>
<dbReference type="InterPro" id="IPR016032">
    <property type="entry name" value="Sig_transdc_resp-reg_C-effctor"/>
</dbReference>
<accession>A0ABV6FBR4</accession>
<dbReference type="CDD" id="cd06170">
    <property type="entry name" value="LuxR_C_like"/>
    <property type="match status" value="1"/>
</dbReference>
<keyword evidence="2" id="KW-0238">DNA-binding</keyword>
<dbReference type="InterPro" id="IPR000792">
    <property type="entry name" value="Tscrpt_reg_LuxR_C"/>
</dbReference>
<name>A0ABV6FBR4_9BURK</name>
<reference evidence="5 6" key="1">
    <citation type="submission" date="2024-09" db="EMBL/GenBank/DDBJ databases">
        <authorList>
            <person name="Sun Q."/>
            <person name="Mori K."/>
        </authorList>
    </citation>
    <scope>NUCLEOTIDE SEQUENCE [LARGE SCALE GENOMIC DNA]</scope>
    <source>
        <strain evidence="5 6">CCM 7792</strain>
    </source>
</reference>
<proteinExistence type="predicted"/>
<evidence type="ECO:0000313" key="5">
    <source>
        <dbReference type="EMBL" id="MFC0250866.1"/>
    </source>
</evidence>
<evidence type="ECO:0000313" key="6">
    <source>
        <dbReference type="Proteomes" id="UP001589773"/>
    </source>
</evidence>
<dbReference type="EMBL" id="JBHLWP010000003">
    <property type="protein sequence ID" value="MFC0250866.1"/>
    <property type="molecule type" value="Genomic_DNA"/>
</dbReference>
<evidence type="ECO:0000256" key="2">
    <source>
        <dbReference type="ARBA" id="ARBA00023125"/>
    </source>
</evidence>
<organism evidence="5 6">
    <name type="scientific">Massilia consociata</name>
    <dbReference type="NCBI Taxonomy" id="760117"/>
    <lineage>
        <taxon>Bacteria</taxon>
        <taxon>Pseudomonadati</taxon>
        <taxon>Pseudomonadota</taxon>
        <taxon>Betaproteobacteria</taxon>
        <taxon>Burkholderiales</taxon>
        <taxon>Oxalobacteraceae</taxon>
        <taxon>Telluria group</taxon>
        <taxon>Massilia</taxon>
    </lineage>
</organism>
<evidence type="ECO:0000256" key="1">
    <source>
        <dbReference type="ARBA" id="ARBA00023015"/>
    </source>
</evidence>
<sequence length="242" mass="26132">MVILSKLEQEYLLRTIESGMDLADLHALFLWAQGPLQALLPHEALLCLQLDGKGEVLRSECLHRTVLDDGALALLKGAAGLRLARCWRTDPAAPGVLDPGVPAGHMAGCLGLLCGTGFDNALVYGSPLLEHGATVFVLLGLPFRPGPRHAYFLQLLLPYLHLGYLRAPARPAQRCRLPARALSAREVAVLACVRNGQSNEEAALALGISALTVKNHLQRIYRVLGVANRAHAVARCLELRLL</sequence>
<dbReference type="Pfam" id="PF00196">
    <property type="entry name" value="GerE"/>
    <property type="match status" value="1"/>
</dbReference>
<comment type="caution">
    <text evidence="5">The sequence shown here is derived from an EMBL/GenBank/DDBJ whole genome shotgun (WGS) entry which is preliminary data.</text>
</comment>
<dbReference type="PROSITE" id="PS50043">
    <property type="entry name" value="HTH_LUXR_2"/>
    <property type="match status" value="1"/>
</dbReference>
<dbReference type="RefSeq" id="WP_379677630.1">
    <property type="nucleotide sequence ID" value="NZ_JBHLWP010000003.1"/>
</dbReference>
<dbReference type="Proteomes" id="UP001589773">
    <property type="component" value="Unassembled WGS sequence"/>
</dbReference>
<dbReference type="PANTHER" id="PTHR44688:SF16">
    <property type="entry name" value="DNA-BINDING TRANSCRIPTIONAL ACTIVATOR DEVR_DOSR"/>
    <property type="match status" value="1"/>
</dbReference>
<keyword evidence="6" id="KW-1185">Reference proteome</keyword>
<keyword evidence="3" id="KW-0804">Transcription</keyword>
<evidence type="ECO:0000259" key="4">
    <source>
        <dbReference type="PROSITE" id="PS50043"/>
    </source>
</evidence>
<keyword evidence="1" id="KW-0805">Transcription regulation</keyword>
<evidence type="ECO:0000256" key="3">
    <source>
        <dbReference type="ARBA" id="ARBA00023163"/>
    </source>
</evidence>
<feature type="domain" description="HTH luxR-type" evidence="4">
    <location>
        <begin position="178"/>
        <end position="240"/>
    </location>
</feature>